<feature type="compositionally biased region" description="Basic and acidic residues" evidence="1">
    <location>
        <begin position="45"/>
        <end position="60"/>
    </location>
</feature>
<name>A0A1J1J2D8_9DIPT</name>
<dbReference type="EMBL" id="CVRI01000066">
    <property type="protein sequence ID" value="CRL05948.1"/>
    <property type="molecule type" value="Genomic_DNA"/>
</dbReference>
<feature type="region of interest" description="Disordered" evidence="1">
    <location>
        <begin position="330"/>
        <end position="401"/>
    </location>
</feature>
<evidence type="ECO:0000256" key="1">
    <source>
        <dbReference type="SAM" id="MobiDB-lite"/>
    </source>
</evidence>
<feature type="compositionally biased region" description="Polar residues" evidence="1">
    <location>
        <begin position="143"/>
        <end position="163"/>
    </location>
</feature>
<accession>A0A1J1J2D8</accession>
<feature type="region of interest" description="Disordered" evidence="1">
    <location>
        <begin position="91"/>
        <end position="163"/>
    </location>
</feature>
<reference evidence="2 3" key="1">
    <citation type="submission" date="2015-04" db="EMBL/GenBank/DDBJ databases">
        <authorList>
            <person name="Syromyatnikov M.Y."/>
            <person name="Popov V.N."/>
        </authorList>
    </citation>
    <scope>NUCLEOTIDE SEQUENCE [LARGE SCALE GENOMIC DNA]</scope>
</reference>
<feature type="region of interest" description="Disordered" evidence="1">
    <location>
        <begin position="620"/>
        <end position="657"/>
    </location>
</feature>
<evidence type="ECO:0000313" key="3">
    <source>
        <dbReference type="Proteomes" id="UP000183832"/>
    </source>
</evidence>
<feature type="region of interest" description="Disordered" evidence="1">
    <location>
        <begin position="45"/>
        <end position="69"/>
    </location>
</feature>
<feature type="compositionally biased region" description="Low complexity" evidence="1">
    <location>
        <begin position="330"/>
        <end position="350"/>
    </location>
</feature>
<feature type="compositionally biased region" description="Polar residues" evidence="1">
    <location>
        <begin position="633"/>
        <end position="648"/>
    </location>
</feature>
<feature type="compositionally biased region" description="Basic residues" evidence="1">
    <location>
        <begin position="380"/>
        <end position="395"/>
    </location>
</feature>
<dbReference type="Proteomes" id="UP000183832">
    <property type="component" value="Unassembled WGS sequence"/>
</dbReference>
<feature type="compositionally biased region" description="Polar residues" evidence="1">
    <location>
        <begin position="216"/>
        <end position="228"/>
    </location>
</feature>
<gene>
    <name evidence="2" type="ORF">CLUMA_CG019286</name>
</gene>
<feature type="compositionally biased region" description="Low complexity" evidence="1">
    <location>
        <begin position="363"/>
        <end position="379"/>
    </location>
</feature>
<feature type="compositionally biased region" description="Polar residues" evidence="1">
    <location>
        <begin position="91"/>
        <end position="104"/>
    </location>
</feature>
<keyword evidence="3" id="KW-1185">Reference proteome</keyword>
<dbReference type="AlphaFoldDB" id="A0A1J1J2D8"/>
<feature type="region of interest" description="Disordered" evidence="1">
    <location>
        <begin position="212"/>
        <end position="254"/>
    </location>
</feature>
<protein>
    <submittedName>
        <fullName evidence="2">CLUMA_CG019286, isoform A</fullName>
    </submittedName>
</protein>
<evidence type="ECO:0000313" key="2">
    <source>
        <dbReference type="EMBL" id="CRL05948.1"/>
    </source>
</evidence>
<organism evidence="2 3">
    <name type="scientific">Clunio marinus</name>
    <dbReference type="NCBI Taxonomy" id="568069"/>
    <lineage>
        <taxon>Eukaryota</taxon>
        <taxon>Metazoa</taxon>
        <taxon>Ecdysozoa</taxon>
        <taxon>Arthropoda</taxon>
        <taxon>Hexapoda</taxon>
        <taxon>Insecta</taxon>
        <taxon>Pterygota</taxon>
        <taxon>Neoptera</taxon>
        <taxon>Endopterygota</taxon>
        <taxon>Diptera</taxon>
        <taxon>Nematocera</taxon>
        <taxon>Chironomoidea</taxon>
        <taxon>Chironomidae</taxon>
        <taxon>Clunio</taxon>
    </lineage>
</organism>
<feature type="region of interest" description="Disordered" evidence="1">
    <location>
        <begin position="287"/>
        <end position="315"/>
    </location>
</feature>
<feature type="compositionally biased region" description="Acidic residues" evidence="1">
    <location>
        <begin position="620"/>
        <end position="629"/>
    </location>
</feature>
<dbReference type="OrthoDB" id="283111at2759"/>
<sequence length="989" mass="112071">MANKYFQTSSRYNETVAVGERNHQRHATPIECVNFSPKLYRKNEPPELQDSFKNREKVENDQNDLTKVPNKNDLFSADIDFMNNYLKSLPDYSNINQKPFNPSTVRLREHPTPKPFYIPAANEHSSKSSHKSSIPQSPKSQRKQINPLSKSNSIHTFSKRNIGQSIEKEATTCVDEQKNKISRSTSSTTIPVKETSDLMGFMKKPSSLMNIFKKLGSQNPPNTQPKPANNTNNSNSRKNVHDFNKTPPGSRTKNLGDFWNENLQQQSSSNNKFGWNYQKIMPQFTQKQQSIEKLKQGPPTSPLFRKKFEPNEPKPALSNLTKIIANETKPQITQVQQQQQQQQQNHQISQPPQPVHSPPMQIHEQPPQFIQQSQQPPQLHHQHHQRHHHHHHHVHSQPFPKNQSINFYTKQMTDSPKLQRSARAMNDLDHEQQLLKSSSNSHIYMNQDDPNYFKNLHKITKSLDNATKASYKRSISNTNVPSYLSSSPQQGHMFFTPPNQTPLMMMHPSSAPISFYPPIIYKPPQDFHQRSGSKTNIPLCFKHPLNRSSSNTSMMTSYNGTTIGFYSVHDPLLWQNTPSLHHINKSSSSSCIYAKTLSQPTHLSKNNDIFSKYKPIVSDDEVSESDDEDTSKHSNPSKSSFTSVNNNKKVPAPAPFRKASINNYPPFTKNNSIQIPINGQLPSAFKSSSNSNINSNTNAIDIPTPKVHMEANIEQNSNEIYCSNGKNSRTSSITINSNASKPLQMTSSASTIKNSCNQNSNIFYNFMNPMAATQTPSTNQMHLQQQQQQQSNDSVGCYTPFIYTKYLSDRKYFDVAMSDGMSVCGVVKPEQRRTSKIPTLSEQHKAAVKPVEPKHATKLCEVKDDEKKTNIEFFPAVAVVGNNSSTKAPNESIVADSKEILSAFDPYFIEESILQPSTSNKLHQLLTTVANEWNSCDQVTPTTPSLMMNNCKAYQGDRYGSSQYEVVEKKIFIASSLLWTHKKKQIKIA</sequence>
<proteinExistence type="predicted"/>
<dbReference type="STRING" id="568069.A0A1J1J2D8"/>